<reference evidence="2 3" key="1">
    <citation type="submission" date="2025-05" db="UniProtKB">
        <authorList>
            <consortium name="RefSeq"/>
        </authorList>
    </citation>
    <scope>IDENTIFICATION</scope>
    <source>
        <tissue evidence="2 3">Muscle</tissue>
    </source>
</reference>
<proteinExistence type="predicted"/>
<dbReference type="GeneID" id="106457605"/>
<organism evidence="1 2">
    <name type="scientific">Limulus polyphemus</name>
    <name type="common">Atlantic horseshoe crab</name>
    <dbReference type="NCBI Taxonomy" id="6850"/>
    <lineage>
        <taxon>Eukaryota</taxon>
        <taxon>Metazoa</taxon>
        <taxon>Ecdysozoa</taxon>
        <taxon>Arthropoda</taxon>
        <taxon>Chelicerata</taxon>
        <taxon>Merostomata</taxon>
        <taxon>Xiphosura</taxon>
        <taxon>Limulidae</taxon>
        <taxon>Limulus</taxon>
    </lineage>
</organism>
<dbReference type="SUPFAM" id="SSF52047">
    <property type="entry name" value="RNI-like"/>
    <property type="match status" value="1"/>
</dbReference>
<evidence type="ECO:0000313" key="2">
    <source>
        <dbReference type="RefSeq" id="XP_022239305.1"/>
    </source>
</evidence>
<name>A0ABM1S6Q0_LIMPO</name>
<dbReference type="RefSeq" id="XP_022239307.1">
    <property type="nucleotide sequence ID" value="XM_022383599.1"/>
</dbReference>
<gene>
    <name evidence="2 3 4 5" type="primary">LOC106457605</name>
</gene>
<dbReference type="Proteomes" id="UP000694941">
    <property type="component" value="Unplaced"/>
</dbReference>
<evidence type="ECO:0000313" key="3">
    <source>
        <dbReference type="RefSeq" id="XP_022239306.1"/>
    </source>
</evidence>
<dbReference type="RefSeq" id="XP_022239309.1">
    <property type="nucleotide sequence ID" value="XM_022383601.1"/>
</dbReference>
<evidence type="ECO:0000313" key="4">
    <source>
        <dbReference type="RefSeq" id="XP_022239307.1"/>
    </source>
</evidence>
<protein>
    <submittedName>
        <fullName evidence="2 3">F-box/LRR-repeat protein 6-like</fullName>
    </submittedName>
</protein>
<dbReference type="InterPro" id="IPR032675">
    <property type="entry name" value="LRR_dom_sf"/>
</dbReference>
<keyword evidence="1" id="KW-1185">Reference proteome</keyword>
<evidence type="ECO:0000313" key="1">
    <source>
        <dbReference type="Proteomes" id="UP000694941"/>
    </source>
</evidence>
<dbReference type="PANTHER" id="PTHR13318">
    <property type="entry name" value="PARTNER OF PAIRED, ISOFORM B-RELATED"/>
    <property type="match status" value="1"/>
</dbReference>
<dbReference type="RefSeq" id="XP_022239306.1">
    <property type="nucleotide sequence ID" value="XM_022383598.1"/>
</dbReference>
<dbReference type="RefSeq" id="XP_022239305.1">
    <property type="nucleotide sequence ID" value="XM_022383597.1"/>
</dbReference>
<evidence type="ECO:0000313" key="5">
    <source>
        <dbReference type="RefSeq" id="XP_022239309.1"/>
    </source>
</evidence>
<accession>A0ABM1S6Q0</accession>
<dbReference type="Gene3D" id="3.80.10.10">
    <property type="entry name" value="Ribonuclease Inhibitor"/>
    <property type="match status" value="2"/>
</dbReference>
<sequence>MQLLADHCPNLTSIDLSGVSKRYSSQHSPLSPASLKYLVSQCGKRLTRLILAENEVAAMSSVLNAICESCPRLEELDISNLTVLGGSLVLFPEQLQHGCPNLRILRVANSPLSLSSVSLAKQAQSPGFQELEELSIALESDYQSGLNDAGLERITKKSHKLKLLDVRGCRNISVSGLIRVPAWDIQHLYLAQSAAARMSNLELVLQKWSHSLEVVDLSWANNDEAINQGIEALATAERGCLIRTLDLSGSAVSYSAIKTLLSKCHTLCTLNLQSCRSLPRGMKRLYNNPELLRLREDIISGKFEEYL</sequence>